<name>A0ABR6PYV3_9FLAO</name>
<keyword evidence="2" id="KW-1185">Reference proteome</keyword>
<dbReference type="Proteomes" id="UP000587367">
    <property type="component" value="Unassembled WGS sequence"/>
</dbReference>
<gene>
    <name evidence="1" type="ORF">HNP24_001820</name>
</gene>
<evidence type="ECO:0000313" key="1">
    <source>
        <dbReference type="EMBL" id="MBB6330870.1"/>
    </source>
</evidence>
<dbReference type="EMBL" id="JACHKS010000001">
    <property type="protein sequence ID" value="MBB6330870.1"/>
    <property type="molecule type" value="Genomic_DNA"/>
</dbReference>
<reference evidence="1 2" key="1">
    <citation type="submission" date="2020-08" db="EMBL/GenBank/DDBJ databases">
        <title>Functional genomics of gut bacteria from endangered species of beetles.</title>
        <authorList>
            <person name="Carlos-Shanley C."/>
        </authorList>
    </citation>
    <scope>NUCLEOTIDE SEQUENCE [LARGE SCALE GENOMIC DNA]</scope>
    <source>
        <strain evidence="1 2">S00068</strain>
    </source>
</reference>
<protein>
    <submittedName>
        <fullName evidence="1">Uncharacterized protein</fullName>
    </submittedName>
</protein>
<organism evidence="1 2">
    <name type="scientific">Chryseobacterium sediminis</name>
    <dbReference type="NCBI Taxonomy" id="1679494"/>
    <lineage>
        <taxon>Bacteria</taxon>
        <taxon>Pseudomonadati</taxon>
        <taxon>Bacteroidota</taxon>
        <taxon>Flavobacteriia</taxon>
        <taxon>Flavobacteriales</taxon>
        <taxon>Weeksellaceae</taxon>
        <taxon>Chryseobacterium group</taxon>
        <taxon>Chryseobacterium</taxon>
    </lineage>
</organism>
<sequence length="125" mass="14415">MNITFDRCALTGYGLIQENLKPVTGPFVEYETEIVGRVKITLPVYDELLKGDFERYLIAGICKDRTLKGEDPILIDSNFIREGYKKLNPPTERLRKNALPSLCIYIRLVAWKTKNLSFIPTRILH</sequence>
<evidence type="ECO:0000313" key="2">
    <source>
        <dbReference type="Proteomes" id="UP000587367"/>
    </source>
</evidence>
<proteinExistence type="predicted"/>
<accession>A0ABR6PYV3</accession>
<comment type="caution">
    <text evidence="1">The sequence shown here is derived from an EMBL/GenBank/DDBJ whole genome shotgun (WGS) entry which is preliminary data.</text>
</comment>